<proteinExistence type="inferred from homology"/>
<reference evidence="5" key="1">
    <citation type="submission" date="2022-11" db="EMBL/GenBank/DDBJ databases">
        <title>Draft genome sequence of Hoeflea poritis E7-10 and Hoeflea prorocentri PM5-8, separated from scleractinian coral Porites lutea and marine dinoflagellate.</title>
        <authorList>
            <person name="Zhang G."/>
            <person name="Wei Q."/>
            <person name="Cai L."/>
        </authorList>
    </citation>
    <scope>NUCLEOTIDE SEQUENCE</scope>
    <source>
        <strain evidence="5">PM5-8</strain>
    </source>
</reference>
<dbReference type="SUPFAM" id="SSF55347">
    <property type="entry name" value="Glyceraldehyde-3-phosphate dehydrogenase-like, C-terminal domain"/>
    <property type="match status" value="1"/>
</dbReference>
<dbReference type="InterPro" id="IPR055170">
    <property type="entry name" value="GFO_IDH_MocA-like_dom"/>
</dbReference>
<gene>
    <name evidence="5" type="primary">iolG</name>
    <name evidence="5" type="ORF">OQ273_15525</name>
</gene>
<dbReference type="RefSeq" id="WP_267991405.1">
    <property type="nucleotide sequence ID" value="NZ_JAPJZI010000001.1"/>
</dbReference>
<dbReference type="InterPro" id="IPR030827">
    <property type="entry name" value="Myo_inos_IolG"/>
</dbReference>
<evidence type="ECO:0000259" key="3">
    <source>
        <dbReference type="Pfam" id="PF01408"/>
    </source>
</evidence>
<protein>
    <submittedName>
        <fullName evidence="5">Inositol 2-dehydrogenase</fullName>
        <ecNumber evidence="5">1.1.1.18</ecNumber>
    </submittedName>
</protein>
<evidence type="ECO:0000313" key="5">
    <source>
        <dbReference type="EMBL" id="MDA5399993.1"/>
    </source>
</evidence>
<dbReference type="Pfam" id="PF22725">
    <property type="entry name" value="GFO_IDH_MocA_C3"/>
    <property type="match status" value="1"/>
</dbReference>
<keyword evidence="2 5" id="KW-0560">Oxidoreductase</keyword>
<dbReference type="SUPFAM" id="SSF51735">
    <property type="entry name" value="NAD(P)-binding Rossmann-fold domains"/>
    <property type="match status" value="1"/>
</dbReference>
<name>A0A9X3UJV9_9HYPH</name>
<dbReference type="Proteomes" id="UP001151234">
    <property type="component" value="Unassembled WGS sequence"/>
</dbReference>
<comment type="caution">
    <text evidence="5">The sequence shown here is derived from an EMBL/GenBank/DDBJ whole genome shotgun (WGS) entry which is preliminary data.</text>
</comment>
<organism evidence="5 6">
    <name type="scientific">Hoeflea prorocentri</name>
    <dbReference type="NCBI Taxonomy" id="1922333"/>
    <lineage>
        <taxon>Bacteria</taxon>
        <taxon>Pseudomonadati</taxon>
        <taxon>Pseudomonadota</taxon>
        <taxon>Alphaproteobacteria</taxon>
        <taxon>Hyphomicrobiales</taxon>
        <taxon>Rhizobiaceae</taxon>
        <taxon>Hoeflea</taxon>
    </lineage>
</organism>
<feature type="domain" description="Gfo/Idh/MocA-like oxidoreductase N-terminal" evidence="3">
    <location>
        <begin position="3"/>
        <end position="118"/>
    </location>
</feature>
<dbReference type="PANTHER" id="PTHR42840">
    <property type="entry name" value="NAD(P)-BINDING ROSSMANN-FOLD SUPERFAMILY PROTEIN-RELATED"/>
    <property type="match status" value="1"/>
</dbReference>
<dbReference type="InterPro" id="IPR036291">
    <property type="entry name" value="NAD(P)-bd_dom_sf"/>
</dbReference>
<sequence length="333" mass="35978">MLKTALIGCGRIGRMHAEIVNASSRTHLTLVHDVHGPSAASVAEASGARVAETAEAVFDDPDVDAVIVASVTSTHADYIEAAVRAGKPVLCEKPIDLDIRRVLACRDAIAGTDVPIQIGFNRRFDPGHTAVRDELASGDIGRLLQLLITSRDPAPPGDDYLRGAGGMIRDMTIHDFDLARYLLGDDEPVEVWACAQALIDPDLKQMDEVDCAMIVMRTGEGRQVLINNARQSPYGYDQRIEAMATGGMLQSTNRTPHGIARFTASGTDAGAPYLDFFIERYREAFVHQLNAFVDTVEKGTPASPSFEDGLKALRLAEAAYQSLETGKATRVET</sequence>
<comment type="similarity">
    <text evidence="1">Belongs to the Gfo/Idh/MocA family.</text>
</comment>
<evidence type="ECO:0000313" key="6">
    <source>
        <dbReference type="Proteomes" id="UP001151234"/>
    </source>
</evidence>
<evidence type="ECO:0000259" key="4">
    <source>
        <dbReference type="Pfam" id="PF22725"/>
    </source>
</evidence>
<dbReference type="GO" id="GO:0050112">
    <property type="term" value="F:inositol 2-dehydrogenase (NAD+) activity"/>
    <property type="evidence" value="ECO:0007669"/>
    <property type="project" value="UniProtKB-EC"/>
</dbReference>
<keyword evidence="6" id="KW-1185">Reference proteome</keyword>
<dbReference type="Pfam" id="PF01408">
    <property type="entry name" value="GFO_IDH_MocA"/>
    <property type="match status" value="1"/>
</dbReference>
<dbReference type="EMBL" id="JAPJZI010000001">
    <property type="protein sequence ID" value="MDA5399993.1"/>
    <property type="molecule type" value="Genomic_DNA"/>
</dbReference>
<dbReference type="EC" id="1.1.1.18" evidence="5"/>
<accession>A0A9X3UJV9</accession>
<dbReference type="PANTHER" id="PTHR42840:SF3">
    <property type="entry name" value="BINDING ROSSMANN FOLD OXIDOREDUCTASE, PUTATIVE (AFU_ORTHOLOGUE AFUA_2G10240)-RELATED"/>
    <property type="match status" value="1"/>
</dbReference>
<dbReference type="GO" id="GO:0000166">
    <property type="term" value="F:nucleotide binding"/>
    <property type="evidence" value="ECO:0007669"/>
    <property type="project" value="InterPro"/>
</dbReference>
<evidence type="ECO:0000256" key="1">
    <source>
        <dbReference type="ARBA" id="ARBA00010928"/>
    </source>
</evidence>
<dbReference type="Gene3D" id="3.40.50.720">
    <property type="entry name" value="NAD(P)-binding Rossmann-like Domain"/>
    <property type="match status" value="1"/>
</dbReference>
<dbReference type="Gene3D" id="3.30.360.10">
    <property type="entry name" value="Dihydrodipicolinate Reductase, domain 2"/>
    <property type="match status" value="1"/>
</dbReference>
<evidence type="ECO:0000256" key="2">
    <source>
        <dbReference type="ARBA" id="ARBA00023002"/>
    </source>
</evidence>
<dbReference type="NCBIfam" id="TIGR04380">
    <property type="entry name" value="myo_inos_iolG"/>
    <property type="match status" value="1"/>
</dbReference>
<dbReference type="InterPro" id="IPR000683">
    <property type="entry name" value="Gfo/Idh/MocA-like_OxRdtase_N"/>
</dbReference>
<dbReference type="AlphaFoldDB" id="A0A9X3UJV9"/>
<feature type="domain" description="GFO/IDH/MocA-like oxidoreductase" evidence="4">
    <location>
        <begin position="129"/>
        <end position="249"/>
    </location>
</feature>